<keyword evidence="15" id="KW-1185">Reference proteome</keyword>
<dbReference type="GO" id="GO:0005737">
    <property type="term" value="C:cytoplasm"/>
    <property type="evidence" value="ECO:0007669"/>
    <property type="project" value="TreeGrafter"/>
</dbReference>
<evidence type="ECO:0000256" key="10">
    <source>
        <dbReference type="PROSITE-ProRule" id="PRU01393"/>
    </source>
</evidence>
<dbReference type="PANTHER" id="PTHR10589:SF16">
    <property type="entry name" value="UBIQUITIN CARBOXYL-TERMINAL HYDROLASE ISOZYME L5"/>
    <property type="match status" value="1"/>
</dbReference>
<evidence type="ECO:0000259" key="13">
    <source>
        <dbReference type="PROSITE" id="PS52048"/>
    </source>
</evidence>
<dbReference type="InterPro" id="IPR036959">
    <property type="entry name" value="Peptidase_C12_UCH_sf"/>
</dbReference>
<dbReference type="Pfam" id="PF00382">
    <property type="entry name" value="TFIIB"/>
    <property type="match status" value="2"/>
</dbReference>
<dbReference type="CDD" id="cd09617">
    <property type="entry name" value="Peptidase_C12_UCH37_BAP1"/>
    <property type="match status" value="1"/>
</dbReference>
<keyword evidence="8" id="KW-0805">Transcription regulation</keyword>
<dbReference type="Proteomes" id="UP001145021">
    <property type="component" value="Unassembled WGS sequence"/>
</dbReference>
<evidence type="ECO:0000256" key="11">
    <source>
        <dbReference type="SAM" id="Coils"/>
    </source>
</evidence>
<dbReference type="GO" id="GO:0070897">
    <property type="term" value="P:transcription preinitiation complex assembly"/>
    <property type="evidence" value="ECO:0007669"/>
    <property type="project" value="InterPro"/>
</dbReference>
<dbReference type="PANTHER" id="PTHR10589">
    <property type="entry name" value="UBIQUITIN CARBOXYL-TERMINAL HYDROLASE"/>
    <property type="match status" value="1"/>
</dbReference>
<dbReference type="InterPro" id="IPR013150">
    <property type="entry name" value="TFIIB_cyclin"/>
</dbReference>
<evidence type="ECO:0000256" key="1">
    <source>
        <dbReference type="ARBA" id="ARBA00000707"/>
    </source>
</evidence>
<dbReference type="SUPFAM" id="SSF54001">
    <property type="entry name" value="Cysteine proteinases"/>
    <property type="match status" value="1"/>
</dbReference>
<dbReference type="FunFam" id="3.40.532.10:FF:000009">
    <property type="entry name" value="Ubiquitin carboxyl-terminal hydrolase"/>
    <property type="match status" value="1"/>
</dbReference>
<dbReference type="GO" id="GO:0017025">
    <property type="term" value="F:TBP-class protein binding"/>
    <property type="evidence" value="ECO:0007669"/>
    <property type="project" value="InterPro"/>
</dbReference>
<dbReference type="AlphaFoldDB" id="A0A9W7XFN9"/>
<feature type="active site" description="Proton donor" evidence="10">
    <location>
        <position position="439"/>
    </location>
</feature>
<proteinExistence type="inferred from homology"/>
<evidence type="ECO:0000313" key="14">
    <source>
        <dbReference type="EMBL" id="KAJ1641855.1"/>
    </source>
</evidence>
<dbReference type="InterPro" id="IPR038765">
    <property type="entry name" value="Papain-like_cys_pep_sf"/>
</dbReference>
<sequence>PTVVRSEEPRRSKLRRTTEARKTSPALEMQQSPDAEDKPEVDWQSLGVPADIWAEAQELYDKVKAMKKVQNRQPRRMKPAILAALMFILCRSHGYPRTFAELCAAANVTKREIGMYYKLMNQVLDAQYTMTERAKPSAFLQRWCTALDLPLWIPEAACRVYERADEMGIVQGKSPVSISAASIWLVIWCFNHRVGLQHRGFVLPTDTPVSSVALPNVPGLGAAGDPIRCDQRDVCKAASVVIATLASVFKLLLPHLSTLVQGIFPKNRDMGSDNGNWCLIESDPGVFTELIHNMGALDIQVEELYSLDSATLKSMEPVYGLIFLFKWQQQQAKENPSTPVSAETTEDSQVYFAHQIIQNACATQAILSILLNRPEEIELGEMLSHFRSFSLDLPPDMRGLALTNCDGIREVHNSFVRPESFLADSSPVRAATNDDDVFHFVSFVPVNGRLYELDGLKPGPIDHGATSDWLEAVGPVIQKRMAEYSQDEIRFNLMAVIGDRRKMLSQRVSTIDASISRLMARLEALRLDDLEGKEAGELESQIGRLNVEREGLEQLVERENDKFARYRFDNALRKHNFIPLVYQLVRAMAEKNVLDQAMTRAEQKAKVRKTQQQPQL</sequence>
<dbReference type="GO" id="GO:0004843">
    <property type="term" value="F:cysteine-type deubiquitinase activity"/>
    <property type="evidence" value="ECO:0007669"/>
    <property type="project" value="UniProtKB-UniRule"/>
</dbReference>
<protein>
    <recommendedName>
        <fullName evidence="3 10">ubiquitinyl hydrolase 1</fullName>
        <ecNumber evidence="3 10">3.4.19.12</ecNumber>
    </recommendedName>
</protein>
<feature type="site" description="Transition state stabilizer" evidence="10">
    <location>
        <position position="355"/>
    </location>
</feature>
<evidence type="ECO:0000256" key="8">
    <source>
        <dbReference type="ARBA" id="ARBA00023015"/>
    </source>
</evidence>
<dbReference type="SUPFAM" id="SSF47954">
    <property type="entry name" value="Cyclin-like"/>
    <property type="match status" value="2"/>
</dbReference>
<evidence type="ECO:0000256" key="3">
    <source>
        <dbReference type="ARBA" id="ARBA00012759"/>
    </source>
</evidence>
<dbReference type="Gene3D" id="1.10.472.10">
    <property type="entry name" value="Cyclin-like"/>
    <property type="match status" value="2"/>
</dbReference>
<dbReference type="PROSITE" id="PS52048">
    <property type="entry name" value="UCH_DOMAIN"/>
    <property type="match status" value="1"/>
</dbReference>
<feature type="compositionally biased region" description="Basic and acidic residues" evidence="12">
    <location>
        <begin position="1"/>
        <end position="22"/>
    </location>
</feature>
<comment type="similarity">
    <text evidence="2 10">Belongs to the peptidase C12 family.</text>
</comment>
<evidence type="ECO:0000313" key="15">
    <source>
        <dbReference type="Proteomes" id="UP001145021"/>
    </source>
</evidence>
<dbReference type="InterPro" id="IPR001578">
    <property type="entry name" value="Peptidase_C12_UCH"/>
</dbReference>
<evidence type="ECO:0000256" key="7">
    <source>
        <dbReference type="ARBA" id="ARBA00022807"/>
    </source>
</evidence>
<dbReference type="InterPro" id="IPR000812">
    <property type="entry name" value="TFIIB"/>
</dbReference>
<dbReference type="PROSITE" id="PS52049">
    <property type="entry name" value="ULD"/>
    <property type="match status" value="1"/>
</dbReference>
<feature type="domain" description="UCH catalytic" evidence="13">
    <location>
        <begin position="276"/>
        <end position="498"/>
    </location>
</feature>
<dbReference type="Gene3D" id="1.20.58.860">
    <property type="match status" value="1"/>
</dbReference>
<keyword evidence="5 10" id="KW-0833">Ubl conjugation pathway</keyword>
<keyword evidence="6 10" id="KW-0378">Hydrolase</keyword>
<feature type="non-terminal residue" evidence="14">
    <location>
        <position position="1"/>
    </location>
</feature>
<keyword evidence="9" id="KW-0804">Transcription</keyword>
<keyword evidence="4 10" id="KW-0645">Protease</keyword>
<evidence type="ECO:0000256" key="2">
    <source>
        <dbReference type="ARBA" id="ARBA00009326"/>
    </source>
</evidence>
<comment type="caution">
    <text evidence="14">The sequence shown here is derived from an EMBL/GenBank/DDBJ whole genome shotgun (WGS) entry which is preliminary data.</text>
</comment>
<dbReference type="InterPro" id="IPR036915">
    <property type="entry name" value="Cyclin-like_sf"/>
</dbReference>
<evidence type="ECO:0000256" key="5">
    <source>
        <dbReference type="ARBA" id="ARBA00022786"/>
    </source>
</evidence>
<dbReference type="InterPro" id="IPR041507">
    <property type="entry name" value="UCH_C"/>
</dbReference>
<evidence type="ECO:0000256" key="6">
    <source>
        <dbReference type="ARBA" id="ARBA00022801"/>
    </source>
</evidence>
<evidence type="ECO:0000256" key="4">
    <source>
        <dbReference type="ARBA" id="ARBA00022670"/>
    </source>
</evidence>
<name>A0A9W7XFN9_9FUNG</name>
<comment type="catalytic activity">
    <reaction evidence="1 10">
        <text>Thiol-dependent hydrolysis of ester, thioester, amide, peptide and isopeptide bonds formed by the C-terminal Gly of ubiquitin (a 76-residue protein attached to proteins as an intracellular targeting signal).</text>
        <dbReference type="EC" id="3.4.19.12"/>
    </reaction>
</comment>
<dbReference type="GO" id="GO:0016579">
    <property type="term" value="P:protein deubiquitination"/>
    <property type="evidence" value="ECO:0007669"/>
    <property type="project" value="TreeGrafter"/>
</dbReference>
<dbReference type="Pfam" id="PF18031">
    <property type="entry name" value="UCH_C"/>
    <property type="match status" value="1"/>
</dbReference>
<dbReference type="GO" id="GO:0006511">
    <property type="term" value="P:ubiquitin-dependent protein catabolic process"/>
    <property type="evidence" value="ECO:0007669"/>
    <property type="project" value="UniProtKB-UniRule"/>
</dbReference>
<dbReference type="Pfam" id="PF01088">
    <property type="entry name" value="Peptidase_C12"/>
    <property type="match status" value="1"/>
</dbReference>
<organism evidence="14 15">
    <name type="scientific">Coemansia asiatica</name>
    <dbReference type="NCBI Taxonomy" id="1052880"/>
    <lineage>
        <taxon>Eukaryota</taxon>
        <taxon>Fungi</taxon>
        <taxon>Fungi incertae sedis</taxon>
        <taxon>Zoopagomycota</taxon>
        <taxon>Kickxellomycotina</taxon>
        <taxon>Kickxellomycetes</taxon>
        <taxon>Kickxellales</taxon>
        <taxon>Kickxellaceae</taxon>
        <taxon>Coemansia</taxon>
    </lineage>
</organism>
<feature type="region of interest" description="Disordered" evidence="12">
    <location>
        <begin position="1"/>
        <end position="41"/>
    </location>
</feature>
<dbReference type="EMBL" id="JANBOH010000591">
    <property type="protein sequence ID" value="KAJ1641855.1"/>
    <property type="molecule type" value="Genomic_DNA"/>
</dbReference>
<feature type="site" description="Important for enzyme activity" evidence="10">
    <location>
        <position position="454"/>
    </location>
</feature>
<accession>A0A9W7XFN9</accession>
<dbReference type="PRINTS" id="PR00685">
    <property type="entry name" value="TIFACTORIIB"/>
</dbReference>
<gene>
    <name evidence="14" type="ORF">LPJ64_006234</name>
</gene>
<dbReference type="Gene3D" id="3.40.532.10">
    <property type="entry name" value="Peptidase C12, ubiquitin carboxyl-terminal hydrolase"/>
    <property type="match status" value="1"/>
</dbReference>
<reference evidence="14" key="1">
    <citation type="submission" date="2022-07" db="EMBL/GenBank/DDBJ databases">
        <title>Phylogenomic reconstructions and comparative analyses of Kickxellomycotina fungi.</title>
        <authorList>
            <person name="Reynolds N.K."/>
            <person name="Stajich J.E."/>
            <person name="Barry K."/>
            <person name="Grigoriev I.V."/>
            <person name="Crous P."/>
            <person name="Smith M.E."/>
        </authorList>
    </citation>
    <scope>NUCLEOTIDE SEQUENCE</scope>
    <source>
        <strain evidence="14">NBRC 105413</strain>
    </source>
</reference>
<keyword evidence="7 10" id="KW-0788">Thiol protease</keyword>
<dbReference type="EC" id="3.4.19.12" evidence="3 10"/>
<keyword evidence="11" id="KW-0175">Coiled coil</keyword>
<evidence type="ECO:0000256" key="9">
    <source>
        <dbReference type="ARBA" id="ARBA00023163"/>
    </source>
</evidence>
<feature type="coiled-coil region" evidence="11">
    <location>
        <begin position="535"/>
        <end position="604"/>
    </location>
</feature>
<evidence type="ECO:0000256" key="12">
    <source>
        <dbReference type="SAM" id="MobiDB-lite"/>
    </source>
</evidence>
<feature type="active site" description="Nucleophile" evidence="10">
    <location>
        <position position="361"/>
    </location>
</feature>